<proteinExistence type="predicted"/>
<dbReference type="Proteomes" id="UP001060895">
    <property type="component" value="Unassembled WGS sequence"/>
</dbReference>
<gene>
    <name evidence="1" type="ORF">AA12717_3425</name>
</gene>
<reference evidence="1" key="1">
    <citation type="submission" date="2013-04" db="EMBL/GenBank/DDBJ databases">
        <title>The genome sequencing project of 58 acetic acid bacteria.</title>
        <authorList>
            <person name="Okamoto-Kainuma A."/>
            <person name="Ishikawa M."/>
            <person name="Umino S."/>
            <person name="Koizumi Y."/>
            <person name="Shiwa Y."/>
            <person name="Yoshikawa H."/>
            <person name="Matsutani M."/>
            <person name="Matsushita K."/>
        </authorList>
    </citation>
    <scope>NUCLEOTIDE SEQUENCE</scope>
    <source>
        <strain evidence="1">DSM 12717</strain>
    </source>
</reference>
<organism evidence="1 2">
    <name type="scientific">Gluconacetobacter sacchari DSM 12717</name>
    <dbReference type="NCBI Taxonomy" id="1307940"/>
    <lineage>
        <taxon>Bacteria</taxon>
        <taxon>Pseudomonadati</taxon>
        <taxon>Pseudomonadota</taxon>
        <taxon>Alphaproteobacteria</taxon>
        <taxon>Acetobacterales</taxon>
        <taxon>Acetobacteraceae</taxon>
        <taxon>Gluconacetobacter</taxon>
    </lineage>
</organism>
<accession>A0ABQ0PBJ8</accession>
<name>A0ABQ0PBJ8_9PROT</name>
<keyword evidence="2" id="KW-1185">Reference proteome</keyword>
<comment type="caution">
    <text evidence="1">The sequence shown here is derived from an EMBL/GenBank/DDBJ whole genome shotgun (WGS) entry which is preliminary data.</text>
</comment>
<evidence type="ECO:0000313" key="1">
    <source>
        <dbReference type="EMBL" id="GBQ30042.1"/>
    </source>
</evidence>
<sequence>MLGWVPAKAFSRPLRPPCALWVLSVDLFQQMARLDGGKRYHAIRRRMALINDLPIDLDARLFHWP</sequence>
<evidence type="ECO:0000313" key="2">
    <source>
        <dbReference type="Proteomes" id="UP001060895"/>
    </source>
</evidence>
<protein>
    <submittedName>
        <fullName evidence="1">Uncharacterized protein</fullName>
    </submittedName>
</protein>
<dbReference type="EMBL" id="BAQP01000357">
    <property type="protein sequence ID" value="GBQ30042.1"/>
    <property type="molecule type" value="Genomic_DNA"/>
</dbReference>